<dbReference type="Proteomes" id="UP000239415">
    <property type="component" value="Unassembled WGS sequence"/>
</dbReference>
<evidence type="ECO:0000313" key="3">
    <source>
        <dbReference type="Proteomes" id="UP000239415"/>
    </source>
</evidence>
<protein>
    <submittedName>
        <fullName evidence="2">Uncharacterized protein</fullName>
    </submittedName>
</protein>
<keyword evidence="3" id="KW-1185">Reference proteome</keyword>
<sequence>MIGTRRRVAGGKMRYAGQWALVGLYLLGSFGILLLAVIRSGDWGALLDPGLERLDDPKVSMTAGWDSIWNPLAFLLAIARLTAMLVVPVATIGVLLGGSSLVIAVRARDRRGIGRSLLLIVVWLGLFALAFTPYGGQLHNWLAD</sequence>
<feature type="transmembrane region" description="Helical" evidence="1">
    <location>
        <begin position="117"/>
        <end position="136"/>
    </location>
</feature>
<dbReference type="AlphaFoldDB" id="A0A2T0K0F3"/>
<dbReference type="EMBL" id="PVMZ01000020">
    <property type="protein sequence ID" value="PRX16269.1"/>
    <property type="molecule type" value="Genomic_DNA"/>
</dbReference>
<evidence type="ECO:0000313" key="2">
    <source>
        <dbReference type="EMBL" id="PRX16269.1"/>
    </source>
</evidence>
<organism evidence="2 3">
    <name type="scientific">Actinoplanes italicus</name>
    <dbReference type="NCBI Taxonomy" id="113567"/>
    <lineage>
        <taxon>Bacteria</taxon>
        <taxon>Bacillati</taxon>
        <taxon>Actinomycetota</taxon>
        <taxon>Actinomycetes</taxon>
        <taxon>Micromonosporales</taxon>
        <taxon>Micromonosporaceae</taxon>
        <taxon>Actinoplanes</taxon>
    </lineage>
</organism>
<feature type="transmembrane region" description="Helical" evidence="1">
    <location>
        <begin position="20"/>
        <end position="38"/>
    </location>
</feature>
<feature type="transmembrane region" description="Helical" evidence="1">
    <location>
        <begin position="72"/>
        <end position="105"/>
    </location>
</feature>
<name>A0A2T0K0F3_9ACTN</name>
<keyword evidence="1" id="KW-0812">Transmembrane</keyword>
<gene>
    <name evidence="2" type="ORF">CLV67_12084</name>
</gene>
<dbReference type="OrthoDB" id="3298261at2"/>
<proteinExistence type="predicted"/>
<keyword evidence="1" id="KW-1133">Transmembrane helix</keyword>
<keyword evidence="1" id="KW-0472">Membrane</keyword>
<evidence type="ECO:0000256" key="1">
    <source>
        <dbReference type="SAM" id="Phobius"/>
    </source>
</evidence>
<comment type="caution">
    <text evidence="2">The sequence shown here is derived from an EMBL/GenBank/DDBJ whole genome shotgun (WGS) entry which is preliminary data.</text>
</comment>
<accession>A0A2T0K0F3</accession>
<dbReference type="RefSeq" id="WP_106327259.1">
    <property type="nucleotide sequence ID" value="NZ_BOMO01000133.1"/>
</dbReference>
<reference evidence="2 3" key="1">
    <citation type="submission" date="2018-03" db="EMBL/GenBank/DDBJ databases">
        <title>Genomic Encyclopedia of Archaeal and Bacterial Type Strains, Phase II (KMG-II): from individual species to whole genera.</title>
        <authorList>
            <person name="Goeker M."/>
        </authorList>
    </citation>
    <scope>NUCLEOTIDE SEQUENCE [LARGE SCALE GENOMIC DNA]</scope>
    <source>
        <strain evidence="2 3">DSM 43146</strain>
    </source>
</reference>